<dbReference type="AlphaFoldDB" id="A0A0M0BSV6"/>
<dbReference type="InterPro" id="IPR028366">
    <property type="entry name" value="PhoU"/>
</dbReference>
<evidence type="ECO:0000313" key="3">
    <source>
        <dbReference type="Proteomes" id="UP000037237"/>
    </source>
</evidence>
<dbReference type="Pfam" id="PF01895">
    <property type="entry name" value="PhoU"/>
    <property type="match status" value="1"/>
</dbReference>
<comment type="caution">
    <text evidence="2">The sequence shown here is derived from an EMBL/GenBank/DDBJ whole genome shotgun (WGS) entry which is preliminary data.</text>
</comment>
<sequence>MESRKVQRVGSSSLAVSLPNDWVKEVGLKKGQLVFFTEDEGNILKLMTAGQIERQPDSTVEVNGDFCKDPELMGRVLMGIYSLGYDSIKIVSSSRLSSDQVNKIRNVTRELMGMGIMEETPNALLIQCSIDTTKFPINTLLRRLFIISSTMHREMMDSVKNFDVELATEAIRRDKEAYTMFWVIVRLLNSCQRDKGIASQMEIDTPSLIIWYRLIAQYLRLIADWAHQTAEKVIALNQSKEKIGEELIQKIIEMNEQSYGICHEAINSFFSMDILLAHKAIETYKQIQQIEDTLQERVCSSAYLHEKNFSVSKYFKGKKPIEACVVAQISFLIWGARRIAEIGSEIAETAIHRVLCKDTKICKCPKNKQF</sequence>
<dbReference type="EMBL" id="LFWU01000093">
    <property type="protein sequence ID" value="KON31693.1"/>
    <property type="molecule type" value="Genomic_DNA"/>
</dbReference>
<dbReference type="GO" id="GO:0045936">
    <property type="term" value="P:negative regulation of phosphate metabolic process"/>
    <property type="evidence" value="ECO:0007669"/>
    <property type="project" value="InterPro"/>
</dbReference>
<dbReference type="Gene3D" id="1.20.58.220">
    <property type="entry name" value="Phosphate transport system protein phou homolog 2, domain 2"/>
    <property type="match status" value="1"/>
</dbReference>
<name>A0A0M0BSV6_9ARCH</name>
<dbReference type="SMART" id="SM00966">
    <property type="entry name" value="SpoVT_AbrB"/>
    <property type="match status" value="1"/>
</dbReference>
<dbReference type="GO" id="GO:0003677">
    <property type="term" value="F:DNA binding"/>
    <property type="evidence" value="ECO:0007669"/>
    <property type="project" value="InterPro"/>
</dbReference>
<gene>
    <name evidence="2" type="ORF">AC477_03960</name>
</gene>
<evidence type="ECO:0000313" key="2">
    <source>
        <dbReference type="EMBL" id="KON31693.1"/>
    </source>
</evidence>
<dbReference type="PANTHER" id="PTHR42930:SF2">
    <property type="entry name" value="PHOU DOMAIN-CONTAINING PROTEIN"/>
    <property type="match status" value="1"/>
</dbReference>
<proteinExistence type="predicted"/>
<dbReference type="Pfam" id="PF04014">
    <property type="entry name" value="MazE_antitoxin"/>
    <property type="match status" value="1"/>
</dbReference>
<feature type="domain" description="SpoVT-AbrB" evidence="1">
    <location>
        <begin position="8"/>
        <end position="54"/>
    </location>
</feature>
<dbReference type="GO" id="GO:0030643">
    <property type="term" value="P:intracellular phosphate ion homeostasis"/>
    <property type="evidence" value="ECO:0007669"/>
    <property type="project" value="InterPro"/>
</dbReference>
<reference evidence="2 3" key="1">
    <citation type="submission" date="2015-06" db="EMBL/GenBank/DDBJ databases">
        <title>New insights into the roles of widespread benthic archaea in carbon and nitrogen cycling.</title>
        <authorList>
            <person name="Lazar C.S."/>
            <person name="Baker B.J."/>
            <person name="Seitz K.W."/>
            <person name="Hyde A.S."/>
            <person name="Dick G.J."/>
            <person name="Hinrichs K.-U."/>
            <person name="Teske A.P."/>
        </authorList>
    </citation>
    <scope>NUCLEOTIDE SEQUENCE [LARGE SCALE GENOMIC DNA]</scope>
    <source>
        <strain evidence="2">SG8-32-1</strain>
    </source>
</reference>
<dbReference type="Proteomes" id="UP000037237">
    <property type="component" value="Unassembled WGS sequence"/>
</dbReference>
<accession>A0A0M0BSV6</accession>
<organism evidence="2 3">
    <name type="scientific">miscellaneous Crenarchaeota group-1 archaeon SG8-32-1</name>
    <dbReference type="NCBI Taxonomy" id="1685124"/>
    <lineage>
        <taxon>Archaea</taxon>
        <taxon>Candidatus Bathyarchaeota</taxon>
        <taxon>MCG-1</taxon>
    </lineage>
</organism>
<dbReference type="InterPro" id="IPR026022">
    <property type="entry name" value="PhoU_dom"/>
</dbReference>
<evidence type="ECO:0000259" key="1">
    <source>
        <dbReference type="SMART" id="SM00966"/>
    </source>
</evidence>
<dbReference type="SUPFAM" id="SSF109755">
    <property type="entry name" value="PhoU-like"/>
    <property type="match status" value="1"/>
</dbReference>
<protein>
    <recommendedName>
        <fullName evidence="1">SpoVT-AbrB domain-containing protein</fullName>
    </recommendedName>
</protein>
<dbReference type="InterPro" id="IPR038078">
    <property type="entry name" value="PhoU-like_sf"/>
</dbReference>
<dbReference type="PANTHER" id="PTHR42930">
    <property type="entry name" value="PHOSPHATE-SPECIFIC TRANSPORT SYSTEM ACCESSORY PROTEIN PHOU"/>
    <property type="match status" value="1"/>
</dbReference>
<dbReference type="InterPro" id="IPR007159">
    <property type="entry name" value="SpoVT-AbrB_dom"/>
</dbReference>